<keyword evidence="3" id="KW-0732">Signal</keyword>
<dbReference type="Gene3D" id="2.40.50.100">
    <property type="match status" value="1"/>
</dbReference>
<feature type="chain" id="PRO_5045412944" evidence="3">
    <location>
        <begin position="33"/>
        <end position="395"/>
    </location>
</feature>
<comment type="similarity">
    <text evidence="2">Belongs to the membrane fusion protein (MFP) (TC 8.A.1) family.</text>
</comment>
<dbReference type="InterPro" id="IPR058627">
    <property type="entry name" value="MdtA-like_C"/>
</dbReference>
<evidence type="ECO:0000256" key="2">
    <source>
        <dbReference type="ARBA" id="ARBA00009477"/>
    </source>
</evidence>
<feature type="domain" description="Multidrug resistance protein MdtA-like alpha-helical hairpin" evidence="4">
    <location>
        <begin position="110"/>
        <end position="177"/>
    </location>
</feature>
<feature type="signal peptide" evidence="3">
    <location>
        <begin position="1"/>
        <end position="32"/>
    </location>
</feature>
<evidence type="ECO:0000259" key="7">
    <source>
        <dbReference type="Pfam" id="PF25967"/>
    </source>
</evidence>
<comment type="subcellular location">
    <subcellularLocation>
        <location evidence="1">Cell envelope</location>
    </subcellularLocation>
</comment>
<dbReference type="PROSITE" id="PS51257">
    <property type="entry name" value="PROKAR_LIPOPROTEIN"/>
    <property type="match status" value="1"/>
</dbReference>
<feature type="domain" description="Multidrug resistance protein MdtA-like C-terminal permuted SH3" evidence="7">
    <location>
        <begin position="308"/>
        <end position="368"/>
    </location>
</feature>
<accession>A0ABU8IYN2</accession>
<feature type="domain" description="Multidrug resistance protein MdtA-like barrel-sandwich hybrid" evidence="5">
    <location>
        <begin position="68"/>
        <end position="210"/>
    </location>
</feature>
<evidence type="ECO:0000313" key="9">
    <source>
        <dbReference type="Proteomes" id="UP001386437"/>
    </source>
</evidence>
<dbReference type="Pfam" id="PF25876">
    <property type="entry name" value="HH_MFP_RND"/>
    <property type="match status" value="1"/>
</dbReference>
<protein>
    <submittedName>
        <fullName evidence="8">Efflux RND transporter periplasmic adaptor subunit</fullName>
    </submittedName>
</protein>
<dbReference type="InterPro" id="IPR058625">
    <property type="entry name" value="MdtA-like_BSH"/>
</dbReference>
<gene>
    <name evidence="8" type="ORF">H3V53_27095</name>
</gene>
<dbReference type="InterPro" id="IPR058624">
    <property type="entry name" value="MdtA-like_HH"/>
</dbReference>
<dbReference type="SUPFAM" id="SSF111369">
    <property type="entry name" value="HlyD-like secretion proteins"/>
    <property type="match status" value="1"/>
</dbReference>
<evidence type="ECO:0000259" key="4">
    <source>
        <dbReference type="Pfam" id="PF25876"/>
    </source>
</evidence>
<keyword evidence="9" id="KW-1185">Reference proteome</keyword>
<evidence type="ECO:0000259" key="6">
    <source>
        <dbReference type="Pfam" id="PF25944"/>
    </source>
</evidence>
<proteinExistence type="inferred from homology"/>
<evidence type="ECO:0000313" key="8">
    <source>
        <dbReference type="EMBL" id="MEI6000722.1"/>
    </source>
</evidence>
<evidence type="ECO:0000259" key="5">
    <source>
        <dbReference type="Pfam" id="PF25917"/>
    </source>
</evidence>
<organism evidence="8 9">
    <name type="scientific">Paraburkholderia bengalensis</name>
    <dbReference type="NCBI Taxonomy" id="2747562"/>
    <lineage>
        <taxon>Bacteria</taxon>
        <taxon>Pseudomonadati</taxon>
        <taxon>Pseudomonadota</taxon>
        <taxon>Betaproteobacteria</taxon>
        <taxon>Burkholderiales</taxon>
        <taxon>Burkholderiaceae</taxon>
        <taxon>Paraburkholderia</taxon>
    </lineage>
</organism>
<dbReference type="Pfam" id="PF25967">
    <property type="entry name" value="RND-MFP_C"/>
    <property type="match status" value="1"/>
</dbReference>
<evidence type="ECO:0000256" key="3">
    <source>
        <dbReference type="SAM" id="SignalP"/>
    </source>
</evidence>
<dbReference type="Pfam" id="PF25944">
    <property type="entry name" value="Beta-barrel_RND"/>
    <property type="match status" value="1"/>
</dbReference>
<dbReference type="Gene3D" id="2.40.30.170">
    <property type="match status" value="1"/>
</dbReference>
<evidence type="ECO:0000256" key="1">
    <source>
        <dbReference type="ARBA" id="ARBA00004196"/>
    </source>
</evidence>
<dbReference type="EMBL" id="JACFYJ010000057">
    <property type="protein sequence ID" value="MEI6000722.1"/>
    <property type="molecule type" value="Genomic_DNA"/>
</dbReference>
<dbReference type="NCBIfam" id="TIGR01730">
    <property type="entry name" value="RND_mfp"/>
    <property type="match status" value="1"/>
</dbReference>
<sequence>MKDFPVKKALARSLIAAAIPLAAVLVLSACHSDDKPPPPPLSVVVSQPAVQNVRGVDVYAGRFEAIDTVEVRPRVSGYLEKVAFRDGASVNKGDVLFLIDPRPYQASVVAAQGALERACSQLALSQQEFDRASVLIETDTIAQSLFDQRKEAVRSAQAEVMSAQGALDRAQLDLSFTRIVAPMSGRISRKRISEGNLVKGGDSDATVLTTIVSQDPIDFYFDVDEQSYLRYTHEAAKGQGDALSRDVRIALPGDTKPSLRGHLDFVDNRLDNSTGTLRERVRIVNPDQRLNPGQFGRVYLSSNTTHPALLVPDSAVATDATRRVLWLVDNNRKVSIRPVVVGRLFGKLREVTSGLQAGDTVIIDGFQRVRVGDTVRPIVQRIEAPAAAGIKEDLP</sequence>
<dbReference type="PANTHER" id="PTHR30158:SF24">
    <property type="entry name" value="HLYD FAMILY SECRETION PROTEIN"/>
    <property type="match status" value="1"/>
</dbReference>
<reference evidence="8 9" key="1">
    <citation type="journal article" date="2022" name="Arch. Microbiol.">
        <title>Paraburkholderia bengalensis sp. nov. isolated from roots of Oryza sativa, IR64.</title>
        <authorList>
            <person name="Nag P."/>
            <person name="Mondal N."/>
            <person name="Sarkar J."/>
            <person name="Das S."/>
        </authorList>
    </citation>
    <scope>NUCLEOTIDE SEQUENCE [LARGE SCALE GENOMIC DNA]</scope>
    <source>
        <strain evidence="8 9">IR64_4_BI</strain>
    </source>
</reference>
<dbReference type="Gene3D" id="2.40.420.20">
    <property type="match status" value="1"/>
</dbReference>
<comment type="caution">
    <text evidence="8">The sequence shown here is derived from an EMBL/GenBank/DDBJ whole genome shotgun (WGS) entry which is preliminary data.</text>
</comment>
<dbReference type="Pfam" id="PF25917">
    <property type="entry name" value="BSH_RND"/>
    <property type="match status" value="1"/>
</dbReference>
<dbReference type="Proteomes" id="UP001386437">
    <property type="component" value="Unassembled WGS sequence"/>
</dbReference>
<dbReference type="InterPro" id="IPR058626">
    <property type="entry name" value="MdtA-like_b-barrel"/>
</dbReference>
<dbReference type="InterPro" id="IPR006143">
    <property type="entry name" value="RND_pump_MFP"/>
</dbReference>
<name>A0ABU8IYN2_9BURK</name>
<dbReference type="Gene3D" id="1.10.287.470">
    <property type="entry name" value="Helix hairpin bin"/>
    <property type="match status" value="1"/>
</dbReference>
<feature type="domain" description="Multidrug resistance protein MdtA-like beta-barrel" evidence="6">
    <location>
        <begin position="216"/>
        <end position="301"/>
    </location>
</feature>
<dbReference type="PANTHER" id="PTHR30158">
    <property type="entry name" value="ACRA/E-RELATED COMPONENT OF DRUG EFFLUX TRANSPORTER"/>
    <property type="match status" value="1"/>
</dbReference>